<dbReference type="PROSITE" id="PS51186">
    <property type="entry name" value="GNAT"/>
    <property type="match status" value="1"/>
</dbReference>
<evidence type="ECO:0000313" key="3">
    <source>
        <dbReference type="Proteomes" id="UP000192796"/>
    </source>
</evidence>
<dbReference type="GO" id="GO:0016747">
    <property type="term" value="F:acyltransferase activity, transferring groups other than amino-acyl groups"/>
    <property type="evidence" value="ECO:0007669"/>
    <property type="project" value="InterPro"/>
</dbReference>
<evidence type="ECO:0000313" key="2">
    <source>
        <dbReference type="EMBL" id="OQP67322.1"/>
    </source>
</evidence>
<organism evidence="2 3">
    <name type="scientific">Niastella vici</name>
    <dbReference type="NCBI Taxonomy" id="1703345"/>
    <lineage>
        <taxon>Bacteria</taxon>
        <taxon>Pseudomonadati</taxon>
        <taxon>Bacteroidota</taxon>
        <taxon>Chitinophagia</taxon>
        <taxon>Chitinophagales</taxon>
        <taxon>Chitinophagaceae</taxon>
        <taxon>Niastella</taxon>
    </lineage>
</organism>
<dbReference type="EMBL" id="LVYD01000001">
    <property type="protein sequence ID" value="OQP67322.1"/>
    <property type="molecule type" value="Genomic_DNA"/>
</dbReference>
<comment type="caution">
    <text evidence="2">The sequence shown here is derived from an EMBL/GenBank/DDBJ whole genome shotgun (WGS) entry which is preliminary data.</text>
</comment>
<gene>
    <name evidence="2" type="ORF">A3860_02925</name>
</gene>
<dbReference type="OrthoDB" id="9797178at2"/>
<name>A0A1V9G9R7_9BACT</name>
<dbReference type="InterPro" id="IPR016181">
    <property type="entry name" value="Acyl_CoA_acyltransferase"/>
</dbReference>
<dbReference type="SUPFAM" id="SSF55729">
    <property type="entry name" value="Acyl-CoA N-acyltransferases (Nat)"/>
    <property type="match status" value="1"/>
</dbReference>
<reference evidence="2 3" key="1">
    <citation type="submission" date="2016-03" db="EMBL/GenBank/DDBJ databases">
        <title>Niastella vici sp. nov., isolated from farmland soil.</title>
        <authorList>
            <person name="Chen L."/>
            <person name="Wang D."/>
            <person name="Yang S."/>
            <person name="Wang G."/>
        </authorList>
    </citation>
    <scope>NUCLEOTIDE SEQUENCE [LARGE SCALE GENOMIC DNA]</scope>
    <source>
        <strain evidence="2 3">DJ57</strain>
    </source>
</reference>
<evidence type="ECO:0000259" key="1">
    <source>
        <dbReference type="PROSITE" id="PS51186"/>
    </source>
</evidence>
<feature type="domain" description="N-acetyltransferase" evidence="1">
    <location>
        <begin position="3"/>
        <end position="152"/>
    </location>
</feature>
<protein>
    <recommendedName>
        <fullName evidence="1">N-acetyltransferase domain-containing protein</fullName>
    </recommendedName>
</protein>
<sequence>MNISIHPEKPDDIDDVFELNKLVFGQENEARLVDHVRQGPNFIPELSLVAYSDGLLIGYILFSKVTITNGDYHYQSLGISSMVVHPVYQKRGVGAKMITFGLQKATELGYTDVFVFGHEYYFPKFGFLPAARWHIRPPFDAPAEVFMALELTPNALKNVSGVVEFPIEFSVI</sequence>
<dbReference type="RefSeq" id="WP_081145021.1">
    <property type="nucleotide sequence ID" value="NZ_LVYD01000001.1"/>
</dbReference>
<dbReference type="Pfam" id="PF13527">
    <property type="entry name" value="Acetyltransf_9"/>
    <property type="match status" value="1"/>
</dbReference>
<keyword evidence="3" id="KW-1185">Reference proteome</keyword>
<proteinExistence type="predicted"/>
<dbReference type="CDD" id="cd04301">
    <property type="entry name" value="NAT_SF"/>
    <property type="match status" value="1"/>
</dbReference>
<dbReference type="STRING" id="1703345.A3860_02925"/>
<dbReference type="AlphaFoldDB" id="A0A1V9G9R7"/>
<accession>A0A1V9G9R7</accession>
<dbReference type="InterPro" id="IPR000182">
    <property type="entry name" value="GNAT_dom"/>
</dbReference>
<dbReference type="Proteomes" id="UP000192796">
    <property type="component" value="Unassembled WGS sequence"/>
</dbReference>
<dbReference type="Gene3D" id="3.40.630.30">
    <property type="match status" value="1"/>
</dbReference>